<keyword evidence="3" id="KW-1185">Reference proteome</keyword>
<reference evidence="2 3" key="1">
    <citation type="submission" date="2016-04" db="EMBL/GenBank/DDBJ databases">
        <title>ATOL: Assembling a taxonomically balanced genome-scale reconstruction of the evolutionary history of the Enterobacteriaceae.</title>
        <authorList>
            <person name="Plunkett G.III."/>
            <person name="Neeno-Eckwall E.C."/>
            <person name="Glasner J.D."/>
            <person name="Perna N.T."/>
        </authorList>
    </citation>
    <scope>NUCLEOTIDE SEQUENCE [LARGE SCALE GENOMIC DNA]</scope>
    <source>
        <strain evidence="2 3">ATCC 12841</strain>
    </source>
</reference>
<sequence length="248" mass="26870">MSHIGMMPVSGQSQPIGSQPEAGELSEKWLIADRTQLQNQWPIGHVYTNNLSGAQVSSTQLVDKQTPISGNSAASGSKSKEPMDLNAFFSLFDEIWSKLLMLAKQLRDSMQFYNQKKQELGWGLEVNTLKQSMTAIDESYEAAKSSAIGGIFSGVLMLGCAPFGEAGMAVGNAMGQMAGGIGNWVAGGKTRDADAEKAIADLQNKGAQSYAKTLDDTLVKSREIMQQMMDMGRSLVEVFSQILRFISR</sequence>
<dbReference type="EMBL" id="LXEX01000031">
    <property type="protein sequence ID" value="OAT59080.1"/>
    <property type="molecule type" value="Genomic_DNA"/>
</dbReference>
<dbReference type="InterPro" id="IPR008611">
    <property type="entry name" value="SctB2-like"/>
</dbReference>
<dbReference type="AlphaFoldDB" id="A0AA91IPU7"/>
<organism evidence="2 3">
    <name type="scientific">Obesumbacterium proteus ATCC 12841</name>
    <dbReference type="NCBI Taxonomy" id="1354268"/>
    <lineage>
        <taxon>Bacteria</taxon>
        <taxon>Pseudomonadati</taxon>
        <taxon>Pseudomonadota</taxon>
        <taxon>Gammaproteobacteria</taxon>
        <taxon>Enterobacterales</taxon>
        <taxon>Hafniaceae</taxon>
        <taxon>Obesumbacterium</taxon>
    </lineage>
</organism>
<comment type="caution">
    <text evidence="2">The sequence shown here is derived from an EMBL/GenBank/DDBJ whole genome shotgun (WGS) entry which is preliminary data.</text>
</comment>
<evidence type="ECO:0000256" key="1">
    <source>
        <dbReference type="SAM" id="MobiDB-lite"/>
    </source>
</evidence>
<name>A0AA91IPU7_9GAMM</name>
<protein>
    <submittedName>
        <fullName evidence="2">SseD family secretion system effector</fullName>
    </submittedName>
</protein>
<evidence type="ECO:0000313" key="2">
    <source>
        <dbReference type="EMBL" id="OAT59080.1"/>
    </source>
</evidence>
<dbReference type="Proteomes" id="UP000078431">
    <property type="component" value="Unassembled WGS sequence"/>
</dbReference>
<gene>
    <name evidence="2" type="ORF">M993_02383</name>
</gene>
<feature type="region of interest" description="Disordered" evidence="1">
    <location>
        <begin position="1"/>
        <end position="20"/>
    </location>
</feature>
<proteinExistence type="predicted"/>
<dbReference type="RefSeq" id="WP_237087811.1">
    <property type="nucleotide sequence ID" value="NZ_LXEX01000031.1"/>
</dbReference>
<accession>A0AA91IPU7</accession>
<evidence type="ECO:0000313" key="3">
    <source>
        <dbReference type="Proteomes" id="UP000078431"/>
    </source>
</evidence>
<dbReference type="Pfam" id="PF05802">
    <property type="entry name" value="SctB2"/>
    <property type="match status" value="1"/>
</dbReference>